<feature type="coiled-coil region" evidence="18">
    <location>
        <begin position="171"/>
        <end position="227"/>
    </location>
</feature>
<evidence type="ECO:0000259" key="20">
    <source>
        <dbReference type="PROSITE" id="PS50089"/>
    </source>
</evidence>
<dbReference type="InterPro" id="IPR027370">
    <property type="entry name" value="Znf-RING_euk"/>
</dbReference>
<evidence type="ECO:0000256" key="3">
    <source>
        <dbReference type="ARBA" id="ARBA00004123"/>
    </source>
</evidence>
<keyword evidence="16" id="KW-0539">Nucleus</keyword>
<comment type="catalytic activity">
    <reaction evidence="1">
        <text>S-ubiquitinyl-[E2 ubiquitin-conjugating enzyme]-L-cysteine + [acceptor protein]-L-lysine = [E2 ubiquitin-conjugating enzyme]-L-cysteine + N(6)-ubiquitinyl-[acceptor protein]-L-lysine.</text>
        <dbReference type="EC" id="2.3.2.27"/>
    </reaction>
</comment>
<dbReference type="SUPFAM" id="SSF57850">
    <property type="entry name" value="RING/U-box"/>
    <property type="match status" value="1"/>
</dbReference>
<dbReference type="OMA" id="MYKQETI"/>
<dbReference type="PROSITE" id="PS51262">
    <property type="entry name" value="COS"/>
    <property type="match status" value="1"/>
</dbReference>
<evidence type="ECO:0000256" key="13">
    <source>
        <dbReference type="ARBA" id="ARBA00022833"/>
    </source>
</evidence>
<keyword evidence="7" id="KW-0963">Cytoplasm</keyword>
<dbReference type="FunCoup" id="A0A672NRF7">
    <property type="interactions" value="120"/>
</dbReference>
<dbReference type="GO" id="GO:0005634">
    <property type="term" value="C:nucleus"/>
    <property type="evidence" value="ECO:0007669"/>
    <property type="project" value="UniProtKB-SubCell"/>
</dbReference>
<dbReference type="InterPro" id="IPR033492">
    <property type="entry name" value="Trim54_Bbox2_Zfn"/>
</dbReference>
<keyword evidence="14 18" id="KW-0175">Coiled coil</keyword>
<dbReference type="Gene3D" id="1.20.5.170">
    <property type="match status" value="1"/>
</dbReference>
<dbReference type="GO" id="GO:0061630">
    <property type="term" value="F:ubiquitin protein ligase activity"/>
    <property type="evidence" value="ECO:0007669"/>
    <property type="project" value="UniProtKB-EC"/>
</dbReference>
<dbReference type="Gene3D" id="3.30.40.10">
    <property type="entry name" value="Zinc/RING finger domain, C3HC4 (zinc finger)"/>
    <property type="match status" value="1"/>
</dbReference>
<feature type="domain" description="COS" evidence="22">
    <location>
        <begin position="257"/>
        <end position="315"/>
    </location>
</feature>
<accession>A0A672NRF7</accession>
<evidence type="ECO:0000256" key="19">
    <source>
        <dbReference type="SAM" id="MobiDB-lite"/>
    </source>
</evidence>
<dbReference type="Pfam" id="PF13445">
    <property type="entry name" value="zf-RING_UBOX"/>
    <property type="match status" value="1"/>
</dbReference>
<dbReference type="CDD" id="cd19833">
    <property type="entry name" value="Bbox2_MuRF3_C-II"/>
    <property type="match status" value="1"/>
</dbReference>
<dbReference type="SUPFAM" id="SSF57845">
    <property type="entry name" value="B-box zinc-binding domain"/>
    <property type="match status" value="1"/>
</dbReference>
<dbReference type="Ensembl" id="ENSSGRT00000056911.1">
    <property type="protein sequence ID" value="ENSSGRP00000053253.1"/>
    <property type="gene ID" value="ENSSGRG00000028133.1"/>
</dbReference>
<feature type="compositionally biased region" description="Polar residues" evidence="19">
    <location>
        <begin position="382"/>
        <end position="434"/>
    </location>
</feature>
<evidence type="ECO:0000256" key="8">
    <source>
        <dbReference type="ARBA" id="ARBA00022679"/>
    </source>
</evidence>
<dbReference type="CTD" id="436631"/>
<dbReference type="GO" id="GO:0005737">
    <property type="term" value="C:cytoplasm"/>
    <property type="evidence" value="ECO:0007669"/>
    <property type="project" value="UniProtKB-SubCell"/>
</dbReference>
<sequence length="449" mass="49944">MESLERQLICPICLEIFTKPVVILPCQHNLCRKCANDIFQASNPYLPTRGGSSLGSGGRFRCPSCRHEVVLDRHGVYGLQRNLLVENIIDMYKQESSSSKPEPELKNDVLLCEEHQDEKINIYCVTCSVPTCSLCKVFGSHQSCEVAPLKSVYETQKTELSDGVAVLVGNNDRIQGIISQLEESCRAVEENGRRQKSRVCEWFDRLYALLEERRGELTLKITAEQQEKLDYIGGLQRKYRDHLDNTAKLVETGIQTMEESEMAIFLQNTKPLQQKIAEGRNVSHLEKVERGYENMDHFTVNFSPERRAILSIDFTKDGDDNEEELTGTVNPETQTSSVATPAPTQQRQTPAPNPPPMAALGAMPIPTLQRQTPVPNPPPMATDTSQMSSKPSQSVNTNSAESTPLFTPTPDISLNSSTDAPAQATAGPNQTSENGPHHVFSFSWLNTPK</sequence>
<evidence type="ECO:0000313" key="24">
    <source>
        <dbReference type="Proteomes" id="UP000472262"/>
    </source>
</evidence>
<organism evidence="23 24">
    <name type="scientific">Sinocyclocheilus grahami</name>
    <name type="common">Dianchi golden-line fish</name>
    <name type="synonym">Barbus grahami</name>
    <dbReference type="NCBI Taxonomy" id="75366"/>
    <lineage>
        <taxon>Eukaryota</taxon>
        <taxon>Metazoa</taxon>
        <taxon>Chordata</taxon>
        <taxon>Craniata</taxon>
        <taxon>Vertebrata</taxon>
        <taxon>Euteleostomi</taxon>
        <taxon>Actinopterygii</taxon>
        <taxon>Neopterygii</taxon>
        <taxon>Teleostei</taxon>
        <taxon>Ostariophysi</taxon>
        <taxon>Cypriniformes</taxon>
        <taxon>Cyprinidae</taxon>
        <taxon>Cyprininae</taxon>
        <taxon>Sinocyclocheilus</taxon>
    </lineage>
</organism>
<dbReference type="InterPro" id="IPR001841">
    <property type="entry name" value="Znf_RING"/>
</dbReference>
<evidence type="ECO:0000259" key="22">
    <source>
        <dbReference type="PROSITE" id="PS51262"/>
    </source>
</evidence>
<dbReference type="CDD" id="cd16760">
    <property type="entry name" value="RING-HC_MuRF2"/>
    <property type="match status" value="1"/>
</dbReference>
<feature type="compositionally biased region" description="Low complexity" evidence="19">
    <location>
        <begin position="339"/>
        <end position="350"/>
    </location>
</feature>
<dbReference type="Gene3D" id="3.30.160.60">
    <property type="entry name" value="Classic Zinc Finger"/>
    <property type="match status" value="1"/>
</dbReference>
<keyword evidence="24" id="KW-1185">Reference proteome</keyword>
<dbReference type="GO" id="GO:0005874">
    <property type="term" value="C:microtubule"/>
    <property type="evidence" value="ECO:0007669"/>
    <property type="project" value="UniProtKB-KW"/>
</dbReference>
<evidence type="ECO:0000256" key="9">
    <source>
        <dbReference type="ARBA" id="ARBA00022701"/>
    </source>
</evidence>
<dbReference type="FunFam" id="3.30.40.10:FF:000014">
    <property type="entry name" value="probable E3 ubiquitin-protein ligase MID2"/>
    <property type="match status" value="1"/>
</dbReference>
<dbReference type="AlphaFoldDB" id="A0A672NRF7"/>
<dbReference type="RefSeq" id="XP_016150678.1">
    <property type="nucleotide sequence ID" value="XM_016295192.1"/>
</dbReference>
<evidence type="ECO:0000313" key="23">
    <source>
        <dbReference type="Ensembl" id="ENSSGRP00000053253.1"/>
    </source>
</evidence>
<feature type="region of interest" description="Disordered" evidence="19">
    <location>
        <begin position="314"/>
        <end position="449"/>
    </location>
</feature>
<gene>
    <name evidence="23" type="primary">trim55a</name>
</gene>
<dbReference type="InterPro" id="IPR050617">
    <property type="entry name" value="E3_ligase_FN3/SPRY"/>
</dbReference>
<evidence type="ECO:0000256" key="5">
    <source>
        <dbReference type="ARBA" id="ARBA00012483"/>
    </source>
</evidence>
<keyword evidence="8" id="KW-0808">Transferase</keyword>
<dbReference type="PROSITE" id="PS00518">
    <property type="entry name" value="ZF_RING_1"/>
    <property type="match status" value="1"/>
</dbReference>
<dbReference type="Proteomes" id="UP000472262">
    <property type="component" value="Unassembled WGS sequence"/>
</dbReference>
<evidence type="ECO:0000256" key="15">
    <source>
        <dbReference type="ARBA" id="ARBA00023179"/>
    </source>
</evidence>
<reference evidence="23" key="1">
    <citation type="submission" date="2025-08" db="UniProtKB">
        <authorList>
            <consortium name="Ensembl"/>
        </authorList>
    </citation>
    <scope>IDENTIFICATION</scope>
</reference>
<dbReference type="GO" id="GO:0030154">
    <property type="term" value="P:cell differentiation"/>
    <property type="evidence" value="ECO:0007669"/>
    <property type="project" value="UniProtKB-KW"/>
</dbReference>
<feature type="domain" description="RING-type" evidence="20">
    <location>
        <begin position="10"/>
        <end position="66"/>
    </location>
</feature>
<evidence type="ECO:0000256" key="7">
    <source>
        <dbReference type="ARBA" id="ARBA00022490"/>
    </source>
</evidence>
<evidence type="ECO:0000256" key="14">
    <source>
        <dbReference type="ARBA" id="ARBA00023054"/>
    </source>
</evidence>
<comment type="function">
    <text evidence="2">May bind and stabilize microtubules during myotubes formation.</text>
</comment>
<evidence type="ECO:0000256" key="12">
    <source>
        <dbReference type="ARBA" id="ARBA00022782"/>
    </source>
</evidence>
<name>A0A672NRF7_SINGR</name>
<dbReference type="InterPro" id="IPR000315">
    <property type="entry name" value="Znf_B-box"/>
</dbReference>
<dbReference type="PANTHER" id="PTHR24099">
    <property type="entry name" value="E3 UBIQUITIN-PROTEIN LIGASE TRIM36-RELATED"/>
    <property type="match status" value="1"/>
</dbReference>
<dbReference type="InterPro" id="IPR013083">
    <property type="entry name" value="Znf_RING/FYVE/PHD"/>
</dbReference>
<keyword evidence="15" id="KW-0514">Muscle protein</keyword>
<dbReference type="PROSITE" id="PS50089">
    <property type="entry name" value="ZF_RING_2"/>
    <property type="match status" value="1"/>
</dbReference>
<evidence type="ECO:0000256" key="6">
    <source>
        <dbReference type="ARBA" id="ARBA00014725"/>
    </source>
</evidence>
<dbReference type="EC" id="2.3.2.27" evidence="5"/>
<keyword evidence="9" id="KW-0493">Microtubule</keyword>
<evidence type="ECO:0000256" key="11">
    <source>
        <dbReference type="ARBA" id="ARBA00022771"/>
    </source>
</evidence>
<dbReference type="Pfam" id="PF00643">
    <property type="entry name" value="zf-B_box"/>
    <property type="match status" value="1"/>
</dbReference>
<keyword evidence="13" id="KW-0862">Zinc</keyword>
<evidence type="ECO:0000256" key="17">
    <source>
        <dbReference type="PROSITE-ProRule" id="PRU00024"/>
    </source>
</evidence>
<dbReference type="PANTHER" id="PTHR24099:SF17">
    <property type="entry name" value="TRIPARTITE MOTIF CONTAINING 55"/>
    <property type="match status" value="1"/>
</dbReference>
<evidence type="ECO:0000256" key="10">
    <source>
        <dbReference type="ARBA" id="ARBA00022723"/>
    </source>
</evidence>
<reference evidence="23" key="2">
    <citation type="submission" date="2025-09" db="UniProtKB">
        <authorList>
            <consortium name="Ensembl"/>
        </authorList>
    </citation>
    <scope>IDENTIFICATION</scope>
</reference>
<dbReference type="PROSITE" id="PS50119">
    <property type="entry name" value="ZF_BBOX"/>
    <property type="match status" value="1"/>
</dbReference>
<evidence type="ECO:0000256" key="4">
    <source>
        <dbReference type="ARBA" id="ARBA00004496"/>
    </source>
</evidence>
<dbReference type="SMART" id="SM00184">
    <property type="entry name" value="RING"/>
    <property type="match status" value="1"/>
</dbReference>
<feature type="domain" description="B box-type" evidence="21">
    <location>
        <begin position="107"/>
        <end position="149"/>
    </location>
</feature>
<evidence type="ECO:0000256" key="1">
    <source>
        <dbReference type="ARBA" id="ARBA00000900"/>
    </source>
</evidence>
<comment type="subcellular location">
    <subcellularLocation>
        <location evidence="4">Cytoplasm</location>
    </subcellularLocation>
    <subcellularLocation>
        <location evidence="3">Nucleus</location>
    </subcellularLocation>
</comment>
<feature type="compositionally biased region" description="Polar residues" evidence="19">
    <location>
        <begin position="327"/>
        <end position="338"/>
    </location>
</feature>
<keyword evidence="11 17" id="KW-0863">Zinc-finger</keyword>
<keyword evidence="10" id="KW-0479">Metal-binding</keyword>
<evidence type="ECO:0000256" key="18">
    <source>
        <dbReference type="SAM" id="Coils"/>
    </source>
</evidence>
<dbReference type="GeneID" id="107602634"/>
<dbReference type="InterPro" id="IPR017907">
    <property type="entry name" value="Znf_RING_CS"/>
</dbReference>
<proteinExistence type="predicted"/>
<protein>
    <recommendedName>
        <fullName evidence="6">Tripartite motif-containing protein 54</fullName>
        <ecNumber evidence="5">2.3.2.27</ecNumber>
    </recommendedName>
</protein>
<dbReference type="InterPro" id="IPR017903">
    <property type="entry name" value="COS_domain"/>
</dbReference>
<dbReference type="SMART" id="SM00336">
    <property type="entry name" value="BBOX"/>
    <property type="match status" value="1"/>
</dbReference>
<evidence type="ECO:0000256" key="2">
    <source>
        <dbReference type="ARBA" id="ARBA00003888"/>
    </source>
</evidence>
<evidence type="ECO:0000256" key="16">
    <source>
        <dbReference type="ARBA" id="ARBA00023242"/>
    </source>
</evidence>
<dbReference type="GO" id="GO:0008270">
    <property type="term" value="F:zinc ion binding"/>
    <property type="evidence" value="ECO:0007669"/>
    <property type="project" value="UniProtKB-KW"/>
</dbReference>
<evidence type="ECO:0000259" key="21">
    <source>
        <dbReference type="PROSITE" id="PS50119"/>
    </source>
</evidence>
<dbReference type="GO" id="GO:0070507">
    <property type="term" value="P:regulation of microtubule cytoskeleton organization"/>
    <property type="evidence" value="ECO:0007669"/>
    <property type="project" value="TreeGrafter"/>
</dbReference>
<dbReference type="OrthoDB" id="5351233at2759"/>
<keyword evidence="12" id="KW-0221">Differentiation</keyword>
<dbReference type="InParanoid" id="A0A672NRF7"/>